<feature type="domain" description="Fibronectin type-III" evidence="5">
    <location>
        <begin position="539"/>
        <end position="631"/>
    </location>
</feature>
<dbReference type="CDD" id="cd00063">
    <property type="entry name" value="FN3"/>
    <property type="match status" value="2"/>
</dbReference>
<feature type="domain" description="Ig-like" evidence="4">
    <location>
        <begin position="341"/>
        <end position="435"/>
    </location>
</feature>
<reference evidence="6" key="1">
    <citation type="submission" date="2022-03" db="EMBL/GenBank/DDBJ databases">
        <authorList>
            <person name="Martin H S."/>
        </authorList>
    </citation>
    <scope>NUCLEOTIDE SEQUENCE</scope>
</reference>
<feature type="domain" description="Ig-like" evidence="4">
    <location>
        <begin position="241"/>
        <end position="329"/>
    </location>
</feature>
<dbReference type="Pfam" id="PF07679">
    <property type="entry name" value="I-set"/>
    <property type="match status" value="1"/>
</dbReference>
<dbReference type="Pfam" id="PF00041">
    <property type="entry name" value="fn3"/>
    <property type="match status" value="2"/>
</dbReference>
<dbReference type="SMART" id="SM00060">
    <property type="entry name" value="FN3"/>
    <property type="match status" value="2"/>
</dbReference>
<dbReference type="InterPro" id="IPR036179">
    <property type="entry name" value="Ig-like_dom_sf"/>
</dbReference>
<dbReference type="InterPro" id="IPR003598">
    <property type="entry name" value="Ig_sub2"/>
</dbReference>
<dbReference type="CDD" id="cd00096">
    <property type="entry name" value="Ig"/>
    <property type="match status" value="3"/>
</dbReference>
<dbReference type="PANTHER" id="PTHR44170:SF54">
    <property type="entry name" value="FI24025P1"/>
    <property type="match status" value="1"/>
</dbReference>
<evidence type="ECO:0000256" key="3">
    <source>
        <dbReference type="SAM" id="MobiDB-lite"/>
    </source>
</evidence>
<accession>A0ABN8IG64</accession>
<dbReference type="Proteomes" id="UP000837857">
    <property type="component" value="Chromosome 23"/>
</dbReference>
<dbReference type="SMART" id="SM00408">
    <property type="entry name" value="IGc2"/>
    <property type="match status" value="4"/>
</dbReference>
<feature type="domain" description="Ig-like" evidence="4">
    <location>
        <begin position="110"/>
        <end position="222"/>
    </location>
</feature>
<dbReference type="PANTHER" id="PTHR44170">
    <property type="entry name" value="PROTEIN SIDEKICK"/>
    <property type="match status" value="1"/>
</dbReference>
<proteinExistence type="predicted"/>
<keyword evidence="2" id="KW-1015">Disulfide bond</keyword>
<protein>
    <submittedName>
        <fullName evidence="6">Uncharacterized protein</fullName>
    </submittedName>
</protein>
<evidence type="ECO:0000259" key="5">
    <source>
        <dbReference type="PROSITE" id="PS50853"/>
    </source>
</evidence>
<feature type="domain" description="Fibronectin type-III" evidence="5">
    <location>
        <begin position="637"/>
        <end position="729"/>
    </location>
</feature>
<sequence>MISRDEQLESGVRLTVEPSDAVAAPGERLMLACGAPSPARVTWRHSANAPPTRDHTLSTSDSFRKQLANGSLVIESMSTTLAGQYQCVATQDGVGTIVSRIATVFLAELPEIVETVRTVSGSLGAGALLPCALRAPPRLALRVAPAAPERRVYGAAGKTHTQPPLLKLNVTWLKNGSPVRMESARISLTPSGALELEPLRPHDAAQYRCLVALAHAPAKHVAGPEIDLRINTDLSNVETPPRFIAVPQPVTVIEGASVTFDCAAVGNPKPEMIWLNNGVAIDLNDLDSRFYLVGSGSLRVQSARALDAGVYTCRAHNRLDSTDHSTQLQVLVTYLSREREPKVSALFREVTAPRVTLPGGAVARAHPRGDVTLRCEARGRPPPAVAWLKDGEPLNPNSRDIALLDGTSLRIQGVLRVDAGMFQCAANSAAGSAVAALRLLVLPPADDAKQTRNPNPNPNPSSHFPNSTHDIFDSLLSGGPDPTLDPMPEDLDFLGETSSAYTSGPDVEYDETDADDSFHATEGLDLDELGQGNATVVSAPRALRAVIVKHRFVTLSWEEPEVRLEEVTGYAVVYKVKGSERERIARGNPQRHEMNVASLQPNTTYQFTVMAFTQHSHSPTSEMIEATTAEEELTYGPPLDVHVEALGPHSARVWWAPPTQTHNGLASAAPPTRYAVYYTDEETGRELTQWAEGTSATLSGLRAAAAYRVRVAAAGGAPAPELRARTPQDAPAAPPANVTAVPSGATVLIHTFPSPLLYRVSRISTKN</sequence>
<dbReference type="Gene3D" id="2.60.40.10">
    <property type="entry name" value="Immunoglobulins"/>
    <property type="match status" value="6"/>
</dbReference>
<organism evidence="6 7">
    <name type="scientific">Iphiclides podalirius</name>
    <name type="common">scarce swallowtail</name>
    <dbReference type="NCBI Taxonomy" id="110791"/>
    <lineage>
        <taxon>Eukaryota</taxon>
        <taxon>Metazoa</taxon>
        <taxon>Ecdysozoa</taxon>
        <taxon>Arthropoda</taxon>
        <taxon>Hexapoda</taxon>
        <taxon>Insecta</taxon>
        <taxon>Pterygota</taxon>
        <taxon>Neoptera</taxon>
        <taxon>Endopterygota</taxon>
        <taxon>Lepidoptera</taxon>
        <taxon>Glossata</taxon>
        <taxon>Ditrysia</taxon>
        <taxon>Papilionoidea</taxon>
        <taxon>Papilionidae</taxon>
        <taxon>Papilioninae</taxon>
        <taxon>Iphiclides</taxon>
    </lineage>
</organism>
<evidence type="ECO:0000313" key="6">
    <source>
        <dbReference type="EMBL" id="CAH2056557.1"/>
    </source>
</evidence>
<feature type="region of interest" description="Disordered" evidence="3">
    <location>
        <begin position="446"/>
        <end position="513"/>
    </location>
</feature>
<evidence type="ECO:0000256" key="1">
    <source>
        <dbReference type="ARBA" id="ARBA00022737"/>
    </source>
</evidence>
<evidence type="ECO:0000313" key="7">
    <source>
        <dbReference type="Proteomes" id="UP000837857"/>
    </source>
</evidence>
<dbReference type="EMBL" id="OW152835">
    <property type="protein sequence ID" value="CAH2056557.1"/>
    <property type="molecule type" value="Genomic_DNA"/>
</dbReference>
<evidence type="ECO:0000259" key="4">
    <source>
        <dbReference type="PROSITE" id="PS50835"/>
    </source>
</evidence>
<dbReference type="SUPFAM" id="SSF48726">
    <property type="entry name" value="Immunoglobulin"/>
    <property type="match status" value="4"/>
</dbReference>
<dbReference type="InterPro" id="IPR013783">
    <property type="entry name" value="Ig-like_fold"/>
</dbReference>
<dbReference type="InterPro" id="IPR036116">
    <property type="entry name" value="FN3_sf"/>
</dbReference>
<feature type="domain" description="Ig-like" evidence="4">
    <location>
        <begin position="12"/>
        <end position="103"/>
    </location>
</feature>
<dbReference type="SMART" id="SM00409">
    <property type="entry name" value="IG"/>
    <property type="match status" value="4"/>
</dbReference>
<gene>
    <name evidence="6" type="ORF">IPOD504_LOCUS9753</name>
</gene>
<evidence type="ECO:0000256" key="2">
    <source>
        <dbReference type="ARBA" id="ARBA00023157"/>
    </source>
</evidence>
<feature type="non-terminal residue" evidence="6">
    <location>
        <position position="1"/>
    </location>
</feature>
<keyword evidence="1" id="KW-0677">Repeat</keyword>
<name>A0ABN8IG64_9NEOP</name>
<dbReference type="InterPro" id="IPR013098">
    <property type="entry name" value="Ig_I-set"/>
</dbReference>
<keyword evidence="7" id="KW-1185">Reference proteome</keyword>
<dbReference type="SUPFAM" id="SSF49265">
    <property type="entry name" value="Fibronectin type III"/>
    <property type="match status" value="1"/>
</dbReference>
<dbReference type="PROSITE" id="PS50853">
    <property type="entry name" value="FN3"/>
    <property type="match status" value="2"/>
</dbReference>
<dbReference type="PROSITE" id="PS50835">
    <property type="entry name" value="IG_LIKE"/>
    <property type="match status" value="4"/>
</dbReference>
<dbReference type="InterPro" id="IPR007110">
    <property type="entry name" value="Ig-like_dom"/>
</dbReference>
<dbReference type="InterPro" id="IPR003961">
    <property type="entry name" value="FN3_dom"/>
</dbReference>
<dbReference type="Pfam" id="PF13927">
    <property type="entry name" value="Ig_3"/>
    <property type="match status" value="2"/>
</dbReference>
<dbReference type="InterPro" id="IPR003599">
    <property type="entry name" value="Ig_sub"/>
</dbReference>
<feature type="region of interest" description="Disordered" evidence="3">
    <location>
        <begin position="717"/>
        <end position="737"/>
    </location>
</feature>